<evidence type="ECO:0000256" key="2">
    <source>
        <dbReference type="ARBA" id="ARBA00007399"/>
    </source>
</evidence>
<evidence type="ECO:0000259" key="11">
    <source>
        <dbReference type="Pfam" id="PF02753"/>
    </source>
</evidence>
<dbReference type="Pfam" id="PF02753">
    <property type="entry name" value="PapD_C"/>
    <property type="match status" value="1"/>
</dbReference>
<evidence type="ECO:0000256" key="3">
    <source>
        <dbReference type="ARBA" id="ARBA00022558"/>
    </source>
</evidence>
<dbReference type="Proteomes" id="UP000281725">
    <property type="component" value="Unassembled WGS sequence"/>
</dbReference>
<dbReference type="SUPFAM" id="SSF49354">
    <property type="entry name" value="PapD-like"/>
    <property type="match status" value="1"/>
</dbReference>
<dbReference type="EMBL" id="RAWX01000002">
    <property type="protein sequence ID" value="RKJ89732.1"/>
    <property type="molecule type" value="Genomic_DNA"/>
</dbReference>
<gene>
    <name evidence="13" type="ORF">D6R50_10875</name>
    <name evidence="12" type="ORF">D6R50_19695</name>
</gene>
<feature type="domain" description="Pili assembly chaperone N-terminal" evidence="10">
    <location>
        <begin position="41"/>
        <end position="157"/>
    </location>
</feature>
<dbReference type="InterPro" id="IPR036316">
    <property type="entry name" value="Pili_assmbl_chap_C_dom_sf"/>
</dbReference>
<evidence type="ECO:0000313" key="12">
    <source>
        <dbReference type="EMBL" id="RKJ86472.1"/>
    </source>
</evidence>
<dbReference type="InterPro" id="IPR016148">
    <property type="entry name" value="Pili_assmbl_chaperone_C"/>
</dbReference>
<dbReference type="InterPro" id="IPR001829">
    <property type="entry name" value="Pili_assmbl_chaperone_bac"/>
</dbReference>
<evidence type="ECO:0000256" key="4">
    <source>
        <dbReference type="ARBA" id="ARBA00022729"/>
    </source>
</evidence>
<evidence type="ECO:0000256" key="7">
    <source>
        <dbReference type="ARBA" id="ARBA00023319"/>
    </source>
</evidence>
<dbReference type="PROSITE" id="PS00635">
    <property type="entry name" value="PILI_CHAPERONE"/>
    <property type="match status" value="1"/>
</dbReference>
<feature type="domain" description="Pili assembly chaperone C-terminal" evidence="11">
    <location>
        <begin position="179"/>
        <end position="241"/>
    </location>
</feature>
<dbReference type="Pfam" id="PF00345">
    <property type="entry name" value="PapD_N"/>
    <property type="match status" value="1"/>
</dbReference>
<dbReference type="InterPro" id="IPR008962">
    <property type="entry name" value="PapD-like_sf"/>
</dbReference>
<feature type="chain" id="PRO_5036075877" evidence="9">
    <location>
        <begin position="40"/>
        <end position="246"/>
    </location>
</feature>
<evidence type="ECO:0000256" key="1">
    <source>
        <dbReference type="ARBA" id="ARBA00004418"/>
    </source>
</evidence>
<protein>
    <submittedName>
        <fullName evidence="12">Fimbrial chaperone</fullName>
    </submittedName>
</protein>
<evidence type="ECO:0000256" key="5">
    <source>
        <dbReference type="ARBA" id="ARBA00022764"/>
    </source>
</evidence>
<dbReference type="EMBL" id="RAWX01000004">
    <property type="protein sequence ID" value="RKJ86472.1"/>
    <property type="molecule type" value="Genomic_DNA"/>
</dbReference>
<evidence type="ECO:0000313" key="14">
    <source>
        <dbReference type="Proteomes" id="UP000281725"/>
    </source>
</evidence>
<dbReference type="InterPro" id="IPR016147">
    <property type="entry name" value="Pili_assmbl_chaperone_N"/>
</dbReference>
<dbReference type="GO" id="GO:0030288">
    <property type="term" value="C:outer membrane-bounded periplasmic space"/>
    <property type="evidence" value="ECO:0007669"/>
    <property type="project" value="InterPro"/>
</dbReference>
<reference evidence="12 14" key="1">
    <citation type="submission" date="2018-09" db="EMBL/GenBank/DDBJ databases">
        <title>Genome sequencing of Aeromonas veronii MS-17-88.</title>
        <authorList>
            <person name="Tekedar H.C."/>
            <person name="Arick M.A."/>
            <person name="Hsu C.-Y."/>
            <person name="Thrash A."/>
            <person name="Karsi A."/>
            <person name="Lawrence M.L."/>
            <person name="Abdelhamed H."/>
        </authorList>
    </citation>
    <scope>NUCLEOTIDE SEQUENCE [LARGE SCALE GENOMIC DNA]</scope>
    <source>
        <strain evidence="12 14">MS 17-88</strain>
    </source>
</reference>
<dbReference type="SUPFAM" id="SSF49584">
    <property type="entry name" value="Periplasmic chaperone C-domain"/>
    <property type="match status" value="1"/>
</dbReference>
<organism evidence="12 14">
    <name type="scientific">Aeromonas veronii</name>
    <dbReference type="NCBI Taxonomy" id="654"/>
    <lineage>
        <taxon>Bacteria</taxon>
        <taxon>Pseudomonadati</taxon>
        <taxon>Pseudomonadota</taxon>
        <taxon>Gammaproteobacteria</taxon>
        <taxon>Aeromonadales</taxon>
        <taxon>Aeromonadaceae</taxon>
        <taxon>Aeromonas</taxon>
    </lineage>
</organism>
<evidence type="ECO:0000256" key="8">
    <source>
        <dbReference type="RuleBase" id="RU003918"/>
    </source>
</evidence>
<dbReference type="Gene3D" id="2.60.40.10">
    <property type="entry name" value="Immunoglobulins"/>
    <property type="match status" value="2"/>
</dbReference>
<evidence type="ECO:0000256" key="6">
    <source>
        <dbReference type="ARBA" id="ARBA00023186"/>
    </source>
</evidence>
<evidence type="ECO:0000256" key="9">
    <source>
        <dbReference type="SAM" id="SignalP"/>
    </source>
</evidence>
<comment type="caution">
    <text evidence="12">The sequence shown here is derived from an EMBL/GenBank/DDBJ whole genome shotgun (WGS) entry which is preliminary data.</text>
</comment>
<keyword evidence="7" id="KW-0393">Immunoglobulin domain</keyword>
<evidence type="ECO:0000259" key="10">
    <source>
        <dbReference type="Pfam" id="PF00345"/>
    </source>
</evidence>
<keyword evidence="4 9" id="KW-0732">Signal</keyword>
<dbReference type="NCBIfam" id="NF011758">
    <property type="entry name" value="PRK15211.1"/>
    <property type="match status" value="1"/>
</dbReference>
<feature type="signal peptide" evidence="9">
    <location>
        <begin position="1"/>
        <end position="39"/>
    </location>
</feature>
<comment type="subcellular location">
    <subcellularLocation>
        <location evidence="1 8">Periplasm</location>
    </subcellularLocation>
</comment>
<dbReference type="InterPro" id="IPR018046">
    <property type="entry name" value="Pili_assmbl_chaperone_CS"/>
</dbReference>
<comment type="similarity">
    <text evidence="2 8">Belongs to the periplasmic pilus chaperone family.</text>
</comment>
<accession>A0A3A9IJH9</accession>
<dbReference type="InterPro" id="IPR013783">
    <property type="entry name" value="Ig-like_fold"/>
</dbReference>
<dbReference type="PANTHER" id="PTHR30251:SF2">
    <property type="entry name" value="FIMBRIAL CHAPERONE YADV-RELATED"/>
    <property type="match status" value="1"/>
</dbReference>
<name>A0A3A9IJH9_AERVE</name>
<sequence length="246" mass="27308">MLQPLTKIQIQFKRFVVKKLAKKAVIASLIMSVSSQTMAAFTLSGTRFIYEAEKKNISFEVTNNAEQTYGGQIWVDNTNQDKDDVFIVPAPPFFKIKPKQKQIVRLLNVNNNLPKDRESLFWLNVQEIPPKPTDVEGSVLAIAMNTQVKLIYRPKGLSEARKDAEKQVHVVRSNGGFALKNPTPYFFAVVGLKQNGKDVKMTSEQNAALVKFAPFSEVSLGGTALGSGISIDAINDWGGVQTYDIK</sequence>
<keyword evidence="6 8" id="KW-0143">Chaperone</keyword>
<evidence type="ECO:0000313" key="13">
    <source>
        <dbReference type="EMBL" id="RKJ89732.1"/>
    </source>
</evidence>
<dbReference type="AlphaFoldDB" id="A0A3A9IJH9"/>
<proteinExistence type="inferred from homology"/>
<keyword evidence="5" id="KW-0574">Periplasm</keyword>
<keyword evidence="3" id="KW-1029">Fimbrium biogenesis</keyword>
<dbReference type="InterPro" id="IPR050643">
    <property type="entry name" value="Periplasmic_pilus_chap"/>
</dbReference>
<dbReference type="PRINTS" id="PR00969">
    <property type="entry name" value="CHAPERONPILI"/>
</dbReference>
<dbReference type="GO" id="GO:0071555">
    <property type="term" value="P:cell wall organization"/>
    <property type="evidence" value="ECO:0007669"/>
    <property type="project" value="InterPro"/>
</dbReference>
<dbReference type="PANTHER" id="PTHR30251">
    <property type="entry name" value="PILUS ASSEMBLY CHAPERONE"/>
    <property type="match status" value="1"/>
</dbReference>